<evidence type="ECO:0000256" key="4">
    <source>
        <dbReference type="ARBA" id="ARBA00022723"/>
    </source>
</evidence>
<dbReference type="PANTHER" id="PTHR37016">
    <property type="match status" value="1"/>
</dbReference>
<comment type="caution">
    <text evidence="10">The sequence shown here is derived from an EMBL/GenBank/DDBJ whole genome shotgun (WGS) entry which is preliminary data.</text>
</comment>
<dbReference type="PANTHER" id="PTHR37016:SF3">
    <property type="entry name" value="NEUTRAL PROTEASE 2-RELATED"/>
    <property type="match status" value="1"/>
</dbReference>
<evidence type="ECO:0000256" key="3">
    <source>
        <dbReference type="ARBA" id="ARBA00022670"/>
    </source>
</evidence>
<dbReference type="Proteomes" id="UP000383932">
    <property type="component" value="Unassembled WGS sequence"/>
</dbReference>
<dbReference type="EMBL" id="SSOP01000019">
    <property type="protein sequence ID" value="KAB5594506.1"/>
    <property type="molecule type" value="Genomic_DNA"/>
</dbReference>
<dbReference type="InterPro" id="IPR029463">
    <property type="entry name" value="Lys_MEP"/>
</dbReference>
<dbReference type="OrthoDB" id="4689212at2759"/>
<dbReference type="InterPro" id="IPR050414">
    <property type="entry name" value="Fungal_M35_metalloproteases"/>
</dbReference>
<accession>A0A5N5QTL0</accession>
<keyword evidence="7" id="KW-0482">Metalloprotease</keyword>
<evidence type="ECO:0000256" key="7">
    <source>
        <dbReference type="ARBA" id="ARBA00023049"/>
    </source>
</evidence>
<dbReference type="GO" id="GO:0046872">
    <property type="term" value="F:metal ion binding"/>
    <property type="evidence" value="ECO:0007669"/>
    <property type="project" value="UniProtKB-KW"/>
</dbReference>
<dbReference type="Gene3D" id="3.40.390.10">
    <property type="entry name" value="Collagenase (Catalytic Domain)"/>
    <property type="match status" value="1"/>
</dbReference>
<keyword evidence="6" id="KW-0862">Zinc</keyword>
<gene>
    <name evidence="10" type="ORF">CTheo_1989</name>
</gene>
<comment type="similarity">
    <text evidence="2">Belongs to the peptidase M35 family.</text>
</comment>
<feature type="domain" description="Lysine-specific metallo-endopeptidase" evidence="9">
    <location>
        <begin position="269"/>
        <end position="395"/>
    </location>
</feature>
<comment type="cofactor">
    <cofactor evidence="1">
        <name>Zn(2+)</name>
        <dbReference type="ChEBI" id="CHEBI:29105"/>
    </cofactor>
</comment>
<evidence type="ECO:0000313" key="10">
    <source>
        <dbReference type="EMBL" id="KAB5594506.1"/>
    </source>
</evidence>
<protein>
    <submittedName>
        <fullName evidence="10">Peptidyl-Lys metalloendopeptidase</fullName>
    </submittedName>
</protein>
<proteinExistence type="inferred from homology"/>
<name>A0A5N5QTL0_9AGAM</name>
<evidence type="ECO:0000256" key="5">
    <source>
        <dbReference type="ARBA" id="ARBA00022801"/>
    </source>
</evidence>
<keyword evidence="4" id="KW-0479">Metal-binding</keyword>
<keyword evidence="5" id="KW-0378">Hydrolase</keyword>
<dbReference type="SUPFAM" id="SSF55486">
    <property type="entry name" value="Metalloproteases ('zincins'), catalytic domain"/>
    <property type="match status" value="1"/>
</dbReference>
<organism evidence="10 11">
    <name type="scientific">Ceratobasidium theobromae</name>
    <dbReference type="NCBI Taxonomy" id="1582974"/>
    <lineage>
        <taxon>Eukaryota</taxon>
        <taxon>Fungi</taxon>
        <taxon>Dikarya</taxon>
        <taxon>Basidiomycota</taxon>
        <taxon>Agaricomycotina</taxon>
        <taxon>Agaricomycetes</taxon>
        <taxon>Cantharellales</taxon>
        <taxon>Ceratobasidiaceae</taxon>
        <taxon>Ceratobasidium</taxon>
    </lineage>
</organism>
<dbReference type="GO" id="GO:0004222">
    <property type="term" value="F:metalloendopeptidase activity"/>
    <property type="evidence" value="ECO:0007669"/>
    <property type="project" value="InterPro"/>
</dbReference>
<evidence type="ECO:0000256" key="1">
    <source>
        <dbReference type="ARBA" id="ARBA00001947"/>
    </source>
</evidence>
<sequence>MFRSTLLLVFFASLAVAAPSSSRGSRGAHLGQVHGAKRATQHSLLLYVRAQDDMNDPDDLTVAITLINKGSGAVKILNDPNSVLSTWKTHTFDFVSVPSTGPGGVKAKAGVQAGVTAVQVKYSPAIAAVRKNKVAFTVLQPGENKTVVHDLSGMYTFRASGTYKVKLASTAENFNIVEDDGSISTVAATVYNGEGADQWSAITVPSNATLTSEKGLVNTGIPSIDSVANNTSLDVGPHSPKFNSCTVEQQFQITAAANVSRQYLVEVNQYLNGSLGDRYTTWFGTQNAEIVKGHFANLTAKLDEFQYDCSCSSAFIFAYVFPGRYPMVHLCGAFWSAPVKGTDSQAGIIIHEGTHFTAIAGTVDYTYSKRKAKALTQSRPDQTIMNADSHEYFAENTPQLN</sequence>
<evidence type="ECO:0000256" key="6">
    <source>
        <dbReference type="ARBA" id="ARBA00022833"/>
    </source>
</evidence>
<feature type="chain" id="PRO_5024370330" evidence="8">
    <location>
        <begin position="18"/>
        <end position="401"/>
    </location>
</feature>
<evidence type="ECO:0000256" key="2">
    <source>
        <dbReference type="ARBA" id="ARBA00010279"/>
    </source>
</evidence>
<keyword evidence="3" id="KW-0645">Protease</keyword>
<evidence type="ECO:0000256" key="8">
    <source>
        <dbReference type="SAM" id="SignalP"/>
    </source>
</evidence>
<feature type="signal peptide" evidence="8">
    <location>
        <begin position="1"/>
        <end position="17"/>
    </location>
</feature>
<reference evidence="10 11" key="1">
    <citation type="journal article" date="2019" name="Fungal Biol. Biotechnol.">
        <title>Draft genome sequence of fastidious pathogen Ceratobasidium theobromae, which causes vascular-streak dieback in Theobroma cacao.</title>
        <authorList>
            <person name="Ali S.S."/>
            <person name="Asman A."/>
            <person name="Shao J."/>
            <person name="Firmansyah A.P."/>
            <person name="Susilo A.W."/>
            <person name="Rosmana A."/>
            <person name="McMahon P."/>
            <person name="Junaid M."/>
            <person name="Guest D."/>
            <person name="Kheng T.Y."/>
            <person name="Meinhardt L.W."/>
            <person name="Bailey B.A."/>
        </authorList>
    </citation>
    <scope>NUCLEOTIDE SEQUENCE [LARGE SCALE GENOMIC DNA]</scope>
    <source>
        <strain evidence="10 11">CT2</strain>
    </source>
</reference>
<evidence type="ECO:0000313" key="11">
    <source>
        <dbReference type="Proteomes" id="UP000383932"/>
    </source>
</evidence>
<dbReference type="InterPro" id="IPR024079">
    <property type="entry name" value="MetalloPept_cat_dom_sf"/>
</dbReference>
<dbReference type="Pfam" id="PF14521">
    <property type="entry name" value="Aspzincin_M35"/>
    <property type="match status" value="1"/>
</dbReference>
<dbReference type="Gene3D" id="2.60.40.2970">
    <property type="match status" value="1"/>
</dbReference>
<dbReference type="SMART" id="SM01351">
    <property type="entry name" value="Aspzincin_M35"/>
    <property type="match status" value="1"/>
</dbReference>
<dbReference type="AlphaFoldDB" id="A0A5N5QTL0"/>
<keyword evidence="11" id="KW-1185">Reference proteome</keyword>
<evidence type="ECO:0000259" key="9">
    <source>
        <dbReference type="SMART" id="SM01351"/>
    </source>
</evidence>
<keyword evidence="8" id="KW-0732">Signal</keyword>
<dbReference type="GO" id="GO:0006508">
    <property type="term" value="P:proteolysis"/>
    <property type="evidence" value="ECO:0007669"/>
    <property type="project" value="UniProtKB-KW"/>
</dbReference>